<dbReference type="Proteomes" id="UP000729402">
    <property type="component" value="Unassembled WGS sequence"/>
</dbReference>
<dbReference type="AlphaFoldDB" id="A0A8J5W306"/>
<evidence type="ECO:0000313" key="1">
    <source>
        <dbReference type="EMBL" id="KAG8071884.1"/>
    </source>
</evidence>
<accession>A0A8J5W306</accession>
<protein>
    <submittedName>
        <fullName evidence="1">Uncharacterized protein</fullName>
    </submittedName>
</protein>
<sequence length="77" mass="8030">MALLPLAEVTAPATTTPATTAGAAATTKVLRAATAKTALLVAATDRTALQHPSLFASWSDFAYKQLQQTSRMPRSCP</sequence>
<gene>
    <name evidence="1" type="ORF">GUJ93_ZPchr0006g45193</name>
</gene>
<reference evidence="1" key="1">
    <citation type="journal article" date="2021" name="bioRxiv">
        <title>Whole Genome Assembly and Annotation of Northern Wild Rice, Zizania palustris L., Supports a Whole Genome Duplication in the Zizania Genus.</title>
        <authorList>
            <person name="Haas M."/>
            <person name="Kono T."/>
            <person name="Macchietto M."/>
            <person name="Millas R."/>
            <person name="McGilp L."/>
            <person name="Shao M."/>
            <person name="Duquette J."/>
            <person name="Hirsch C.N."/>
            <person name="Kimball J."/>
        </authorList>
    </citation>
    <scope>NUCLEOTIDE SEQUENCE</scope>
    <source>
        <tissue evidence="1">Fresh leaf tissue</tissue>
    </source>
</reference>
<proteinExistence type="predicted"/>
<evidence type="ECO:0000313" key="2">
    <source>
        <dbReference type="Proteomes" id="UP000729402"/>
    </source>
</evidence>
<comment type="caution">
    <text evidence="1">The sequence shown here is derived from an EMBL/GenBank/DDBJ whole genome shotgun (WGS) entry which is preliminary data.</text>
</comment>
<name>A0A8J5W306_ZIZPA</name>
<dbReference type="EMBL" id="JAAALK010000283">
    <property type="protein sequence ID" value="KAG8071884.1"/>
    <property type="molecule type" value="Genomic_DNA"/>
</dbReference>
<organism evidence="1 2">
    <name type="scientific">Zizania palustris</name>
    <name type="common">Northern wild rice</name>
    <dbReference type="NCBI Taxonomy" id="103762"/>
    <lineage>
        <taxon>Eukaryota</taxon>
        <taxon>Viridiplantae</taxon>
        <taxon>Streptophyta</taxon>
        <taxon>Embryophyta</taxon>
        <taxon>Tracheophyta</taxon>
        <taxon>Spermatophyta</taxon>
        <taxon>Magnoliopsida</taxon>
        <taxon>Liliopsida</taxon>
        <taxon>Poales</taxon>
        <taxon>Poaceae</taxon>
        <taxon>BOP clade</taxon>
        <taxon>Oryzoideae</taxon>
        <taxon>Oryzeae</taxon>
        <taxon>Zizaniinae</taxon>
        <taxon>Zizania</taxon>
    </lineage>
</organism>
<reference evidence="1" key="2">
    <citation type="submission" date="2021-02" db="EMBL/GenBank/DDBJ databases">
        <authorList>
            <person name="Kimball J.A."/>
            <person name="Haas M.W."/>
            <person name="Macchietto M."/>
            <person name="Kono T."/>
            <person name="Duquette J."/>
            <person name="Shao M."/>
        </authorList>
    </citation>
    <scope>NUCLEOTIDE SEQUENCE</scope>
    <source>
        <tissue evidence="1">Fresh leaf tissue</tissue>
    </source>
</reference>
<keyword evidence="2" id="KW-1185">Reference proteome</keyword>